<gene>
    <name evidence="2" type="ORF">C5750_23205</name>
</gene>
<dbReference type="InterPro" id="IPR009273">
    <property type="entry name" value="DUF930"/>
</dbReference>
<protein>
    <recommendedName>
        <fullName evidence="4">DUF930 domain-containing protein</fullName>
    </recommendedName>
</protein>
<evidence type="ECO:0008006" key="4">
    <source>
        <dbReference type="Google" id="ProtNLM"/>
    </source>
</evidence>
<evidence type="ECO:0000313" key="3">
    <source>
        <dbReference type="Proteomes" id="UP000238563"/>
    </source>
</evidence>
<sequence length="129" mass="14918">MKKPMLLFAILALSLQSAVAMDTRMEAGLEKLDPQTRLEQRCDVEAMERIRKDQNGYNPDKVLAYAFADPKVDPHAIKSRGAAFRSRGEWYHLAFKCTTNDDNMEIVAFKYRIGEKIPKNEWDQHYLVP</sequence>
<keyword evidence="3" id="KW-1185">Reference proteome</keyword>
<feature type="chain" id="PRO_5015761318" description="DUF930 domain-containing protein" evidence="1">
    <location>
        <begin position="21"/>
        <end position="129"/>
    </location>
</feature>
<name>A0A2S9JBQ6_9HYPH</name>
<dbReference type="RefSeq" id="WP_105737210.1">
    <property type="nucleotide sequence ID" value="NZ_PVBT01000008.1"/>
</dbReference>
<dbReference type="Proteomes" id="UP000238563">
    <property type="component" value="Unassembled WGS sequence"/>
</dbReference>
<accession>A0A2S9JBQ6</accession>
<dbReference type="AlphaFoldDB" id="A0A2S9JBQ6"/>
<evidence type="ECO:0000256" key="1">
    <source>
        <dbReference type="SAM" id="SignalP"/>
    </source>
</evidence>
<dbReference type="OrthoDB" id="8444764at2"/>
<dbReference type="EMBL" id="PVBT01000008">
    <property type="protein sequence ID" value="PRD50223.1"/>
    <property type="molecule type" value="Genomic_DNA"/>
</dbReference>
<evidence type="ECO:0000313" key="2">
    <source>
        <dbReference type="EMBL" id="PRD50223.1"/>
    </source>
</evidence>
<comment type="caution">
    <text evidence="2">The sequence shown here is derived from an EMBL/GenBank/DDBJ whole genome shotgun (WGS) entry which is preliminary data.</text>
</comment>
<dbReference type="Pfam" id="PF06059">
    <property type="entry name" value="DUF930"/>
    <property type="match status" value="1"/>
</dbReference>
<organism evidence="2 3">
    <name type="scientific">Phyllobacterium myrsinacearum</name>
    <dbReference type="NCBI Taxonomy" id="28101"/>
    <lineage>
        <taxon>Bacteria</taxon>
        <taxon>Pseudomonadati</taxon>
        <taxon>Pseudomonadota</taxon>
        <taxon>Alphaproteobacteria</taxon>
        <taxon>Hyphomicrobiales</taxon>
        <taxon>Phyllobacteriaceae</taxon>
        <taxon>Phyllobacterium</taxon>
    </lineage>
</organism>
<reference evidence="2 3" key="1">
    <citation type="submission" date="2018-02" db="EMBL/GenBank/DDBJ databases">
        <title>The draft genome of Phyllobacterium myrsinacearum DSM5892.</title>
        <authorList>
            <person name="Li L."/>
            <person name="Liu L."/>
            <person name="Zhang X."/>
            <person name="Wang T."/>
        </authorList>
    </citation>
    <scope>NUCLEOTIDE SEQUENCE [LARGE SCALE GENOMIC DNA]</scope>
    <source>
        <strain evidence="2 3">DSM 5892</strain>
    </source>
</reference>
<feature type="signal peptide" evidence="1">
    <location>
        <begin position="1"/>
        <end position="20"/>
    </location>
</feature>
<keyword evidence="1" id="KW-0732">Signal</keyword>
<proteinExistence type="predicted"/>